<evidence type="ECO:0000313" key="1">
    <source>
        <dbReference type="EMBL" id="MDT8998954.1"/>
    </source>
</evidence>
<sequence>MPPIGRRWLLRLLAATALLLVFFAYQQPGLMVELANQLWSCF</sequence>
<name>A0ABU3P8S7_9BURK</name>
<protein>
    <submittedName>
        <fullName evidence="1">Uncharacterized protein</fullName>
    </submittedName>
</protein>
<accession>A0ABU3P8S7</accession>
<organism evidence="1 2">
    <name type="scientific">Roseateles aquae</name>
    <dbReference type="NCBI Taxonomy" id="3077235"/>
    <lineage>
        <taxon>Bacteria</taxon>
        <taxon>Pseudomonadati</taxon>
        <taxon>Pseudomonadota</taxon>
        <taxon>Betaproteobacteria</taxon>
        <taxon>Burkholderiales</taxon>
        <taxon>Sphaerotilaceae</taxon>
        <taxon>Roseateles</taxon>
    </lineage>
</organism>
<keyword evidence="2" id="KW-1185">Reference proteome</keyword>
<gene>
    <name evidence="1" type="ORF">RQP53_06700</name>
</gene>
<evidence type="ECO:0000313" key="2">
    <source>
        <dbReference type="Proteomes" id="UP001246372"/>
    </source>
</evidence>
<reference evidence="1" key="1">
    <citation type="submission" date="2023-09" db="EMBL/GenBank/DDBJ databases">
        <title>Paucibacter sp. APW11 Genome sequencing and assembly.</title>
        <authorList>
            <person name="Kim I."/>
        </authorList>
    </citation>
    <scope>NUCLEOTIDE SEQUENCE</scope>
    <source>
        <strain evidence="1">APW11</strain>
    </source>
</reference>
<dbReference type="EMBL" id="JAVXZY010000002">
    <property type="protein sequence ID" value="MDT8998954.1"/>
    <property type="molecule type" value="Genomic_DNA"/>
</dbReference>
<comment type="caution">
    <text evidence="1">The sequence shown here is derived from an EMBL/GenBank/DDBJ whole genome shotgun (WGS) entry which is preliminary data.</text>
</comment>
<dbReference type="Proteomes" id="UP001246372">
    <property type="component" value="Unassembled WGS sequence"/>
</dbReference>
<proteinExistence type="predicted"/>
<dbReference type="RefSeq" id="WP_315649448.1">
    <property type="nucleotide sequence ID" value="NZ_JAVXZY010000002.1"/>
</dbReference>